<comment type="similarity">
    <text evidence="1 7">Belongs to the FGGY kinase family.</text>
</comment>
<sequence length="491" mass="53042">MSLLIAIDQSTSATKAILFDSQATALDSVSLEHQQHYPQPGWVEHDAEEIWQNLLKSTSQLCSRNRDKLHEVRGVSITNQRETFVVFERCTGSPLASAVVWQCRRGDAICEELRQAGHEAHVAEKTGLRIDSYFSGSKILWLMRERPDIAEAAARGDACVSTIDAYLVHRLTGGSVFATDPTNASRTLLYDIAKRDWDADLCDLFDVPPCALPEVRDNTSMFGETDLAGALPASVPICGIMGDSQASLFAQRCYSPGDAKATFGSGTSVLLNIGDLQMPNCGAVAALAWVVDGKPTYAWEGLINYSAATIAWLQNQLGLFDSPDEAEQLARKVDSSGGVYLVPAFAGLSAPYWQPNARAAIVGMTAYTGREHLARAALESIALQVRDVVEMLAMSGVRPTSLCVDGGPTRNRLLMQMVADIAEVKLISASSPNFSALGAAMAGMLGLGMAESMNSLSELPRDVTLFEPQMKSERLGNLVDGWHSAVRRVLQ</sequence>
<dbReference type="AlphaFoldDB" id="A0A9X2JI74"/>
<gene>
    <name evidence="10" type="primary">glpK</name>
    <name evidence="10" type="ORF">NG895_20280</name>
</gene>
<dbReference type="Pfam" id="PF00370">
    <property type="entry name" value="FGGY_N"/>
    <property type="match status" value="1"/>
</dbReference>
<proteinExistence type="inferred from homology"/>
<dbReference type="EMBL" id="JAMXLR010000072">
    <property type="protein sequence ID" value="MCO6046242.1"/>
    <property type="molecule type" value="Genomic_DNA"/>
</dbReference>
<dbReference type="PROSITE" id="PS00445">
    <property type="entry name" value="FGGY_KINASES_2"/>
    <property type="match status" value="1"/>
</dbReference>
<evidence type="ECO:0000256" key="6">
    <source>
        <dbReference type="ARBA" id="ARBA00043149"/>
    </source>
</evidence>
<evidence type="ECO:0000313" key="11">
    <source>
        <dbReference type="Proteomes" id="UP001155241"/>
    </source>
</evidence>
<dbReference type="Pfam" id="PF02782">
    <property type="entry name" value="FGGY_C"/>
    <property type="match status" value="1"/>
</dbReference>
<keyword evidence="2 7" id="KW-0808">Transferase</keyword>
<reference evidence="10" key="1">
    <citation type="submission" date="2022-06" db="EMBL/GenBank/DDBJ databases">
        <title>Aeoliella straminimaris, a novel planctomycete from sediments.</title>
        <authorList>
            <person name="Vitorino I.R."/>
            <person name="Lage O.M."/>
        </authorList>
    </citation>
    <scope>NUCLEOTIDE SEQUENCE</scope>
    <source>
        <strain evidence="10">ICT_H6.2</strain>
    </source>
</reference>
<dbReference type="InterPro" id="IPR043129">
    <property type="entry name" value="ATPase_NBD"/>
</dbReference>
<dbReference type="GO" id="GO:0005829">
    <property type="term" value="C:cytosol"/>
    <property type="evidence" value="ECO:0007669"/>
    <property type="project" value="TreeGrafter"/>
</dbReference>
<evidence type="ECO:0000259" key="9">
    <source>
        <dbReference type="Pfam" id="PF02782"/>
    </source>
</evidence>
<dbReference type="PANTHER" id="PTHR10196">
    <property type="entry name" value="SUGAR KINASE"/>
    <property type="match status" value="1"/>
</dbReference>
<evidence type="ECO:0000313" key="10">
    <source>
        <dbReference type="EMBL" id="MCO6046242.1"/>
    </source>
</evidence>
<dbReference type="PIRSF" id="PIRSF000538">
    <property type="entry name" value="GlpK"/>
    <property type="match status" value="1"/>
</dbReference>
<dbReference type="Proteomes" id="UP001155241">
    <property type="component" value="Unassembled WGS sequence"/>
</dbReference>
<keyword evidence="5" id="KW-0067">ATP-binding</keyword>
<evidence type="ECO:0000256" key="1">
    <source>
        <dbReference type="ARBA" id="ARBA00009156"/>
    </source>
</evidence>
<feature type="domain" description="Carbohydrate kinase FGGY C-terminal" evidence="9">
    <location>
        <begin position="265"/>
        <end position="445"/>
    </location>
</feature>
<protein>
    <recommendedName>
        <fullName evidence="6">ATP:glycerol 3-phosphotransferase</fullName>
    </recommendedName>
</protein>
<dbReference type="InterPro" id="IPR018484">
    <property type="entry name" value="FGGY_N"/>
</dbReference>
<keyword evidence="3" id="KW-0547">Nucleotide-binding</keyword>
<evidence type="ECO:0000256" key="3">
    <source>
        <dbReference type="ARBA" id="ARBA00022741"/>
    </source>
</evidence>
<keyword evidence="11" id="KW-1185">Reference proteome</keyword>
<dbReference type="NCBIfam" id="NF000756">
    <property type="entry name" value="PRK00047.1"/>
    <property type="match status" value="1"/>
</dbReference>
<evidence type="ECO:0000256" key="2">
    <source>
        <dbReference type="ARBA" id="ARBA00022679"/>
    </source>
</evidence>
<dbReference type="SUPFAM" id="SSF53067">
    <property type="entry name" value="Actin-like ATPase domain"/>
    <property type="match status" value="2"/>
</dbReference>
<organism evidence="10 11">
    <name type="scientific">Aeoliella straminimaris</name>
    <dbReference type="NCBI Taxonomy" id="2954799"/>
    <lineage>
        <taxon>Bacteria</taxon>
        <taxon>Pseudomonadati</taxon>
        <taxon>Planctomycetota</taxon>
        <taxon>Planctomycetia</taxon>
        <taxon>Pirellulales</taxon>
        <taxon>Lacipirellulaceae</taxon>
        <taxon>Aeoliella</taxon>
    </lineage>
</organism>
<keyword evidence="4 7" id="KW-0418">Kinase</keyword>
<comment type="caution">
    <text evidence="10">The sequence shown here is derived from an EMBL/GenBank/DDBJ whole genome shotgun (WGS) entry which is preliminary data.</text>
</comment>
<dbReference type="GO" id="GO:0019563">
    <property type="term" value="P:glycerol catabolic process"/>
    <property type="evidence" value="ECO:0007669"/>
    <property type="project" value="TreeGrafter"/>
</dbReference>
<evidence type="ECO:0000259" key="8">
    <source>
        <dbReference type="Pfam" id="PF00370"/>
    </source>
</evidence>
<dbReference type="RefSeq" id="WP_252854356.1">
    <property type="nucleotide sequence ID" value="NZ_JAMXLR010000072.1"/>
</dbReference>
<evidence type="ECO:0000256" key="4">
    <source>
        <dbReference type="ARBA" id="ARBA00022777"/>
    </source>
</evidence>
<name>A0A9X2JI74_9BACT</name>
<dbReference type="InterPro" id="IPR000577">
    <property type="entry name" value="Carb_kinase_FGGY"/>
</dbReference>
<dbReference type="GO" id="GO:0004370">
    <property type="term" value="F:glycerol kinase activity"/>
    <property type="evidence" value="ECO:0007669"/>
    <property type="project" value="TreeGrafter"/>
</dbReference>
<dbReference type="PROSITE" id="PS00933">
    <property type="entry name" value="FGGY_KINASES_1"/>
    <property type="match status" value="1"/>
</dbReference>
<accession>A0A9X2JI74</accession>
<feature type="domain" description="Carbohydrate kinase FGGY N-terminal" evidence="8">
    <location>
        <begin position="4"/>
        <end position="249"/>
    </location>
</feature>
<dbReference type="InterPro" id="IPR018485">
    <property type="entry name" value="FGGY_C"/>
</dbReference>
<dbReference type="Gene3D" id="3.30.420.40">
    <property type="match status" value="2"/>
</dbReference>
<dbReference type="GO" id="GO:0005524">
    <property type="term" value="F:ATP binding"/>
    <property type="evidence" value="ECO:0007669"/>
    <property type="project" value="UniProtKB-KW"/>
</dbReference>
<evidence type="ECO:0000256" key="7">
    <source>
        <dbReference type="RuleBase" id="RU003733"/>
    </source>
</evidence>
<dbReference type="PANTHER" id="PTHR10196:SF69">
    <property type="entry name" value="GLYCEROL KINASE"/>
    <property type="match status" value="1"/>
</dbReference>
<dbReference type="InterPro" id="IPR018483">
    <property type="entry name" value="Carb_kinase_FGGY_CS"/>
</dbReference>
<dbReference type="CDD" id="cd07769">
    <property type="entry name" value="ASKHA_NBD_FGGY_GK"/>
    <property type="match status" value="1"/>
</dbReference>
<evidence type="ECO:0000256" key="5">
    <source>
        <dbReference type="ARBA" id="ARBA00022840"/>
    </source>
</evidence>